<feature type="domain" description="Carboxyltransferase" evidence="4">
    <location>
        <begin position="5"/>
        <end position="211"/>
    </location>
</feature>
<evidence type="ECO:0000313" key="5">
    <source>
        <dbReference type="EMBL" id="RUO54697.1"/>
    </source>
</evidence>
<proteinExistence type="predicted"/>
<dbReference type="SUPFAM" id="SSF160467">
    <property type="entry name" value="PH0987 N-terminal domain-like"/>
    <property type="match status" value="1"/>
</dbReference>
<evidence type="ECO:0000256" key="2">
    <source>
        <dbReference type="ARBA" id="ARBA00022801"/>
    </source>
</evidence>
<dbReference type="SUPFAM" id="SSF50891">
    <property type="entry name" value="Cyclophilin-like"/>
    <property type="match status" value="1"/>
</dbReference>
<dbReference type="PANTHER" id="PTHR34698">
    <property type="entry name" value="5-OXOPROLINASE SUBUNIT B"/>
    <property type="match status" value="1"/>
</dbReference>
<dbReference type="SMART" id="SM00796">
    <property type="entry name" value="AHS1"/>
    <property type="match status" value="1"/>
</dbReference>
<dbReference type="InterPro" id="IPR003833">
    <property type="entry name" value="CT_C_D"/>
</dbReference>
<organism evidence="5 6">
    <name type="scientific">Pseudidiomarina halophila</name>
    <dbReference type="NCBI Taxonomy" id="1449799"/>
    <lineage>
        <taxon>Bacteria</taxon>
        <taxon>Pseudomonadati</taxon>
        <taxon>Pseudomonadota</taxon>
        <taxon>Gammaproteobacteria</taxon>
        <taxon>Alteromonadales</taxon>
        <taxon>Idiomarinaceae</taxon>
        <taxon>Pseudidiomarina</taxon>
    </lineage>
</organism>
<dbReference type="InterPro" id="IPR010016">
    <property type="entry name" value="PxpB"/>
</dbReference>
<dbReference type="InterPro" id="IPR029000">
    <property type="entry name" value="Cyclophilin-like_dom_sf"/>
</dbReference>
<evidence type="ECO:0000256" key="3">
    <source>
        <dbReference type="ARBA" id="ARBA00022840"/>
    </source>
</evidence>
<dbReference type="GO" id="GO:0016787">
    <property type="term" value="F:hydrolase activity"/>
    <property type="evidence" value="ECO:0007669"/>
    <property type="project" value="UniProtKB-KW"/>
</dbReference>
<keyword evidence="1" id="KW-0547">Nucleotide-binding</keyword>
<keyword evidence="6" id="KW-1185">Reference proteome</keyword>
<accession>A0A432Y177</accession>
<name>A0A432Y177_9GAMM</name>
<evidence type="ECO:0000313" key="6">
    <source>
        <dbReference type="Proteomes" id="UP000287198"/>
    </source>
</evidence>
<dbReference type="Proteomes" id="UP000287198">
    <property type="component" value="Unassembled WGS sequence"/>
</dbReference>
<dbReference type="EMBL" id="PIPW01000001">
    <property type="protein sequence ID" value="RUO54697.1"/>
    <property type="molecule type" value="Genomic_DNA"/>
</dbReference>
<dbReference type="AlphaFoldDB" id="A0A432Y177"/>
<reference evidence="6" key="1">
    <citation type="journal article" date="2018" name="Front. Microbiol.">
        <title>Genome-Based Analysis Reveals the Taxonomy and Diversity of the Family Idiomarinaceae.</title>
        <authorList>
            <person name="Liu Y."/>
            <person name="Lai Q."/>
            <person name="Shao Z."/>
        </authorList>
    </citation>
    <scope>NUCLEOTIDE SEQUENCE [LARGE SCALE GENOMIC DNA]</scope>
    <source>
        <strain evidence="6">BH195</strain>
    </source>
</reference>
<dbReference type="PANTHER" id="PTHR34698:SF2">
    <property type="entry name" value="5-OXOPROLINASE SUBUNIT B"/>
    <property type="match status" value="1"/>
</dbReference>
<evidence type="ECO:0000256" key="1">
    <source>
        <dbReference type="ARBA" id="ARBA00022741"/>
    </source>
</evidence>
<dbReference type="NCBIfam" id="TIGR00370">
    <property type="entry name" value="5-oxoprolinase subunit PxpB"/>
    <property type="match status" value="1"/>
</dbReference>
<keyword evidence="2 5" id="KW-0378">Hydrolase</keyword>
<protein>
    <submittedName>
        <fullName evidence="5">Allophanate hydrolase subunit 1</fullName>
    </submittedName>
</protein>
<comment type="caution">
    <text evidence="5">The sequence shown here is derived from an EMBL/GenBank/DDBJ whole genome shotgun (WGS) entry which is preliminary data.</text>
</comment>
<dbReference type="Gene3D" id="3.30.1360.40">
    <property type="match status" value="1"/>
</dbReference>
<evidence type="ECO:0000259" key="4">
    <source>
        <dbReference type="SMART" id="SM00796"/>
    </source>
</evidence>
<gene>
    <name evidence="5" type="ORF">CWI69_04620</name>
</gene>
<keyword evidence="3" id="KW-0067">ATP-binding</keyword>
<sequence>MTMNWTFQTAAADALMVQFDARIDLQINAKVQQLARRLQTMQKEDTDWLREVVPSYRSLLLYYNVLECSEAQVRRALKPVIDEVVSGADDTAIESQHHEIEVCYATELAADLAAVAEHLQDSVEAVAKLHSAPTYHVYTLGFAPGFAYMGDVDERLRMARHATPRQKVPRGSVAIAEQQTAIYPRTSPGGWQVIGRAVQWPQLHPGDTVTFKAISREQYEQLCEAEGTQDV</sequence>
<dbReference type="Pfam" id="PF02682">
    <property type="entry name" value="CT_C_D"/>
    <property type="match status" value="1"/>
</dbReference>
<dbReference type="GO" id="GO:0005524">
    <property type="term" value="F:ATP binding"/>
    <property type="evidence" value="ECO:0007669"/>
    <property type="project" value="UniProtKB-KW"/>
</dbReference>
<dbReference type="Gene3D" id="2.40.100.10">
    <property type="entry name" value="Cyclophilin-like"/>
    <property type="match status" value="1"/>
</dbReference>